<dbReference type="Pfam" id="PF16653">
    <property type="entry name" value="Sacchrp_dh_C"/>
    <property type="match status" value="2"/>
</dbReference>
<dbReference type="InParanoid" id="A0A1D6HMD6"/>
<dbReference type="EMBL" id="CM000781">
    <property type="protein sequence ID" value="AQK75520.1"/>
    <property type="molecule type" value="Genomic_DNA"/>
</dbReference>
<gene>
    <name evidence="3" type="ORF">ZEAMMB73_Zm00001d018307</name>
</gene>
<dbReference type="STRING" id="4577.A0A1D6HMD6"/>
<dbReference type="InterPro" id="IPR032095">
    <property type="entry name" value="Sacchrp_dh-like_C"/>
</dbReference>
<evidence type="ECO:0000256" key="1">
    <source>
        <dbReference type="ARBA" id="ARBA00023002"/>
    </source>
</evidence>
<dbReference type="FunFam" id="1.10.1870.10:FF:000003">
    <property type="entry name" value="Lysine-ketoglutarate reductase/saccharopine dehydrogenase1"/>
    <property type="match status" value="1"/>
</dbReference>
<reference evidence="3" key="1">
    <citation type="submission" date="2015-12" db="EMBL/GenBank/DDBJ databases">
        <title>Update maize B73 reference genome by single molecule sequencing technologies.</title>
        <authorList>
            <consortium name="Maize Genome Sequencing Project"/>
            <person name="Ware D."/>
        </authorList>
    </citation>
    <scope>NUCLEOTIDE SEQUENCE</scope>
    <source>
        <tissue evidence="3">Seedling</tissue>
    </source>
</reference>
<dbReference type="GO" id="GO:0016491">
    <property type="term" value="F:oxidoreductase activity"/>
    <property type="evidence" value="ECO:0007669"/>
    <property type="project" value="UniProtKB-KW"/>
</dbReference>
<dbReference type="Gene3D" id="3.30.360.10">
    <property type="entry name" value="Dihydrodipicolinate Reductase, domain 2"/>
    <property type="match status" value="1"/>
</dbReference>
<dbReference type="Gene3D" id="1.10.1870.10">
    <property type="entry name" value="Domain 3, Saccharopine reductase"/>
    <property type="match status" value="1"/>
</dbReference>
<protein>
    <submittedName>
        <fullName evidence="3">Lysine-ketoglutarate reductase/saccharopine dehydrogenase bifunctional enzyme</fullName>
    </submittedName>
</protein>
<proteinExistence type="predicted"/>
<dbReference type="AlphaFoldDB" id="A0A1D6HMD6"/>
<feature type="domain" description="Saccharopine dehydrogenase-like C-terminal" evidence="2">
    <location>
        <begin position="1"/>
        <end position="69"/>
    </location>
</feature>
<keyword evidence="1" id="KW-0560">Oxidoreductase</keyword>
<feature type="domain" description="Saccharopine dehydrogenase-like C-terminal" evidence="2">
    <location>
        <begin position="81"/>
        <end position="257"/>
    </location>
</feature>
<accession>A0A1D6HMD6</accession>
<dbReference type="PANTHER" id="PTHR11133">
    <property type="entry name" value="SACCHAROPINE DEHYDROGENASE"/>
    <property type="match status" value="1"/>
</dbReference>
<dbReference type="SUPFAM" id="SSF55347">
    <property type="entry name" value="Glyceraldehyde-3-phosphate dehydrogenase-like, C-terminal domain"/>
    <property type="match status" value="1"/>
</dbReference>
<dbReference type="OMA" id="VITPCEN"/>
<dbReference type="InterPro" id="IPR051168">
    <property type="entry name" value="AASS"/>
</dbReference>
<evidence type="ECO:0000313" key="3">
    <source>
        <dbReference type="EMBL" id="AQK75520.1"/>
    </source>
</evidence>
<dbReference type="SMR" id="A0A1D6HMD6"/>
<sequence>MKMIDEVHARKGKIKAFTSYCGGLPSPAAANNLLAYKFSWNPAGALRSGKNPAVYKFLGETIHVDGKSVTSDFHLPFCCTCAGFSEIMATLTKIGFFDAANHPLMEDTNRPTHKGFLDELLNNISTTNTDFDIEASDGYDDELIARLLKFGHCKDTEIAVKTVKTIKFLGLYEETQIPTGCSSPFDVICQRMEQRMAYGHNEQDMVLLHHEVEVEYPDGQPTEKHQATLLEFGKVENGRSTTAMALTVGIPAAIGALVANLTTILLEQ</sequence>
<evidence type="ECO:0000259" key="2">
    <source>
        <dbReference type="Pfam" id="PF16653"/>
    </source>
</evidence>
<dbReference type="ExpressionAtlas" id="A0A1D6HMD6">
    <property type="expression patterns" value="baseline"/>
</dbReference>
<dbReference type="PANTHER" id="PTHR11133:SF22">
    <property type="entry name" value="ALPHA-AMINOADIPIC SEMIALDEHYDE SYNTHASE, MITOCHONDRIAL"/>
    <property type="match status" value="1"/>
</dbReference>
<name>A0A1D6HMD6_MAIZE</name>
<organism evidence="3">
    <name type="scientific">Zea mays</name>
    <name type="common">Maize</name>
    <dbReference type="NCBI Taxonomy" id="4577"/>
    <lineage>
        <taxon>Eukaryota</taxon>
        <taxon>Viridiplantae</taxon>
        <taxon>Streptophyta</taxon>
        <taxon>Embryophyta</taxon>
        <taxon>Tracheophyta</taxon>
        <taxon>Spermatophyta</taxon>
        <taxon>Magnoliopsida</taxon>
        <taxon>Liliopsida</taxon>
        <taxon>Poales</taxon>
        <taxon>Poaceae</taxon>
        <taxon>PACMAD clade</taxon>
        <taxon>Panicoideae</taxon>
        <taxon>Andropogonodae</taxon>
        <taxon>Andropogoneae</taxon>
        <taxon>Tripsacinae</taxon>
        <taxon>Zea</taxon>
    </lineage>
</organism>